<dbReference type="EMBL" id="JADKGK010000005">
    <property type="protein sequence ID" value="MBL0002806.1"/>
    <property type="molecule type" value="Genomic_DNA"/>
</dbReference>
<dbReference type="PANTHER" id="PTHR30185">
    <property type="entry name" value="CRYPTIC BETA-GLUCOSIDE BGL OPERON ANTITERMINATOR"/>
    <property type="match status" value="1"/>
</dbReference>
<dbReference type="InterPro" id="IPR004341">
    <property type="entry name" value="CAT_RNA-bd_dom"/>
</dbReference>
<dbReference type="Pfam" id="PF00874">
    <property type="entry name" value="PRD"/>
    <property type="match status" value="2"/>
</dbReference>
<comment type="caution">
    <text evidence="3">The sequence shown here is derived from an EMBL/GenBank/DDBJ whole genome shotgun (WGS) entry which is preliminary data.</text>
</comment>
<evidence type="ECO:0000256" key="1">
    <source>
        <dbReference type="ARBA" id="ARBA00022737"/>
    </source>
</evidence>
<dbReference type="EMBL" id="JADJIB010000003">
    <property type="protein sequence ID" value="MBK7273255.1"/>
    <property type="molecule type" value="Genomic_DNA"/>
</dbReference>
<proteinExistence type="predicted"/>
<dbReference type="PROSITE" id="PS51372">
    <property type="entry name" value="PRD_2"/>
    <property type="match status" value="2"/>
</dbReference>
<dbReference type="InterPro" id="IPR050661">
    <property type="entry name" value="BglG_antiterminators"/>
</dbReference>
<feature type="domain" description="PRD" evidence="2">
    <location>
        <begin position="65"/>
        <end position="171"/>
    </location>
</feature>
<reference evidence="3 5" key="1">
    <citation type="submission" date="2020-10" db="EMBL/GenBank/DDBJ databases">
        <title>Connecting structure to function with the recovery of over 1000 high-quality activated sludge metagenome-assembled genomes encoding full-length rRNA genes using long-read sequencing.</title>
        <authorList>
            <person name="Singleton C.M."/>
            <person name="Petriglieri F."/>
            <person name="Kristensen J.M."/>
            <person name="Kirkegaard R.H."/>
            <person name="Michaelsen T.Y."/>
            <person name="Andersen M.H."/>
            <person name="Karst S.M."/>
            <person name="Dueholm M.S."/>
            <person name="Nielsen P.H."/>
            <person name="Albertsen M."/>
        </authorList>
    </citation>
    <scope>NUCLEOTIDE SEQUENCE [LARGE SCALE GENOMIC DNA]</scope>
    <source>
        <strain evidence="3">Ega_18-Q3-R5-49_MAXAC.001</strain>
        <strain evidence="4">Ribe_18-Q3-R11-54_MAXAC.001</strain>
    </source>
</reference>
<organism evidence="3 5">
    <name type="scientific">Candidatus Phosphoribacter hodrii</name>
    <dbReference type="NCBI Taxonomy" id="2953743"/>
    <lineage>
        <taxon>Bacteria</taxon>
        <taxon>Bacillati</taxon>
        <taxon>Actinomycetota</taxon>
        <taxon>Actinomycetes</taxon>
        <taxon>Micrococcales</taxon>
        <taxon>Dermatophilaceae</taxon>
        <taxon>Candidatus Phosphoribacter</taxon>
    </lineage>
</organism>
<dbReference type="GO" id="GO:0003723">
    <property type="term" value="F:RNA binding"/>
    <property type="evidence" value="ECO:0007669"/>
    <property type="project" value="InterPro"/>
</dbReference>
<dbReference type="InterPro" id="IPR011608">
    <property type="entry name" value="PRD"/>
</dbReference>
<dbReference type="AlphaFoldDB" id="A0A935IJH0"/>
<dbReference type="SMART" id="SM01061">
    <property type="entry name" value="CAT_RBD"/>
    <property type="match status" value="1"/>
</dbReference>
<evidence type="ECO:0000313" key="4">
    <source>
        <dbReference type="EMBL" id="MBL0002806.1"/>
    </source>
</evidence>
<protein>
    <submittedName>
        <fullName evidence="3">PRD domain-containing protein</fullName>
    </submittedName>
</protein>
<dbReference type="GO" id="GO:0006355">
    <property type="term" value="P:regulation of DNA-templated transcription"/>
    <property type="evidence" value="ECO:0007669"/>
    <property type="project" value="InterPro"/>
</dbReference>
<evidence type="ECO:0000313" key="5">
    <source>
        <dbReference type="Proteomes" id="UP000726105"/>
    </source>
</evidence>
<sequence>MQVVKVFNNNVVLGADGHGGEFVLLGRGLGFRVSPGMDIDATRVERTFVPSGVTTADRLAALVGEMPLADIELTERIVAMARSSLGSYVTDLVVVPMADHIGFALRRLAEGAPEIEYPLRWEVHYLYPAEVAVARQALDLIELERGVRLPDIEAVPLALHFVNAQFGAGDINATLQMTELLQRILAIIGEEYNVVIDEGAVAVARFVTHLRYLFHREQQGKKLQQTPAELHEALRAARPREYASAGRIGELLRARFGWEITNDEILYLALHVSRLIDDGSTPVPAEAT</sequence>
<name>A0A935IJH0_9MICO</name>
<evidence type="ECO:0000313" key="3">
    <source>
        <dbReference type="EMBL" id="MBK7273255.1"/>
    </source>
</evidence>
<dbReference type="Pfam" id="PF03123">
    <property type="entry name" value="CAT_RBD"/>
    <property type="match status" value="1"/>
</dbReference>
<dbReference type="InterPro" id="IPR036650">
    <property type="entry name" value="CAT_RNA-bd_dom_sf"/>
</dbReference>
<dbReference type="SUPFAM" id="SSF63520">
    <property type="entry name" value="PTS-regulatory domain, PRD"/>
    <property type="match status" value="2"/>
</dbReference>
<dbReference type="Gene3D" id="1.10.1790.10">
    <property type="entry name" value="PRD domain"/>
    <property type="match status" value="2"/>
</dbReference>
<keyword evidence="1" id="KW-0677">Repeat</keyword>
<dbReference type="Proteomes" id="UP000886632">
    <property type="component" value="Unassembled WGS sequence"/>
</dbReference>
<dbReference type="Proteomes" id="UP000726105">
    <property type="component" value="Unassembled WGS sequence"/>
</dbReference>
<evidence type="ECO:0000259" key="2">
    <source>
        <dbReference type="PROSITE" id="PS51372"/>
    </source>
</evidence>
<accession>A0A935IJH0</accession>
<gene>
    <name evidence="3" type="ORF">IPI13_08825</name>
    <name evidence="4" type="ORF">IPP00_01970</name>
</gene>
<dbReference type="SUPFAM" id="SSF50151">
    <property type="entry name" value="SacY-like RNA-binding domain"/>
    <property type="match status" value="1"/>
</dbReference>
<dbReference type="PANTHER" id="PTHR30185:SF15">
    <property type="entry name" value="CRYPTIC BETA-GLUCOSIDE BGL OPERON ANTITERMINATOR"/>
    <property type="match status" value="1"/>
</dbReference>
<dbReference type="InterPro" id="IPR036634">
    <property type="entry name" value="PRD_sf"/>
</dbReference>
<dbReference type="Gene3D" id="2.30.24.10">
    <property type="entry name" value="CAT RNA-binding domain"/>
    <property type="match status" value="1"/>
</dbReference>
<feature type="domain" description="PRD" evidence="2">
    <location>
        <begin position="172"/>
        <end position="282"/>
    </location>
</feature>